<dbReference type="Proteomes" id="UP000319130">
    <property type="component" value="Unassembled WGS sequence"/>
</dbReference>
<gene>
    <name evidence="1" type="ORF">E3J48_07890</name>
</gene>
<protein>
    <recommendedName>
        <fullName evidence="3">DUF4365 domain-containing protein</fullName>
    </recommendedName>
</protein>
<evidence type="ECO:0000313" key="1">
    <source>
        <dbReference type="EMBL" id="TET59349.1"/>
    </source>
</evidence>
<dbReference type="InterPro" id="IPR011856">
    <property type="entry name" value="tRNA_endonuc-like_dom_sf"/>
</dbReference>
<dbReference type="AlphaFoldDB" id="A0A523VXP7"/>
<accession>A0A523VXP7</accession>
<organism evidence="1 2">
    <name type="scientific">Aerophobetes bacterium</name>
    <dbReference type="NCBI Taxonomy" id="2030807"/>
    <lineage>
        <taxon>Bacteria</taxon>
        <taxon>Candidatus Aerophobota</taxon>
    </lineage>
</organism>
<evidence type="ECO:0000313" key="2">
    <source>
        <dbReference type="Proteomes" id="UP000319130"/>
    </source>
</evidence>
<name>A0A523VXP7_UNCAE</name>
<reference evidence="1 2" key="1">
    <citation type="submission" date="2019-03" db="EMBL/GenBank/DDBJ databases">
        <title>Metabolic potential of uncultured bacteria and archaea associated with petroleum seepage in deep-sea sediments.</title>
        <authorList>
            <person name="Dong X."/>
            <person name="Hubert C."/>
        </authorList>
    </citation>
    <scope>NUCLEOTIDE SEQUENCE [LARGE SCALE GENOMIC DNA]</scope>
    <source>
        <strain evidence="1">E29_bin52</strain>
    </source>
</reference>
<comment type="caution">
    <text evidence="1">The sequence shown here is derived from an EMBL/GenBank/DDBJ whole genome shotgun (WGS) entry which is preliminary data.</text>
</comment>
<sequence length="169" mass="19722">MKTETYERLRSLYEKHGSREFGKLCQKFLAIAFQAAGYRHIEERGVQGVDFDAAKERKEKYAVEVKTTVANSISFEQKDVEGLKKRKKDGYQPVLAVLRLHRFSHWILADADSIKSGNVYIDSLRVHRLSELERCIGPLFDRIIEEHFDGAMREAQTYLDKALRQRVMR</sequence>
<dbReference type="EMBL" id="SOIZ01000365">
    <property type="protein sequence ID" value="TET59349.1"/>
    <property type="molecule type" value="Genomic_DNA"/>
</dbReference>
<dbReference type="Gene3D" id="3.40.1350.10">
    <property type="match status" value="1"/>
</dbReference>
<evidence type="ECO:0008006" key="3">
    <source>
        <dbReference type="Google" id="ProtNLM"/>
    </source>
</evidence>
<dbReference type="GO" id="GO:0003676">
    <property type="term" value="F:nucleic acid binding"/>
    <property type="evidence" value="ECO:0007669"/>
    <property type="project" value="InterPro"/>
</dbReference>
<proteinExistence type="predicted"/>